<evidence type="ECO:0000259" key="5">
    <source>
        <dbReference type="PROSITE" id="PS50932"/>
    </source>
</evidence>
<dbReference type="CDD" id="cd01392">
    <property type="entry name" value="HTH_LacI"/>
    <property type="match status" value="1"/>
</dbReference>
<dbReference type="PANTHER" id="PTHR30146:SF148">
    <property type="entry name" value="HTH-TYPE TRANSCRIPTIONAL REPRESSOR PURR-RELATED"/>
    <property type="match status" value="1"/>
</dbReference>
<organism evidence="6 7">
    <name type="scientific">Nonomuraea jabiensis</name>
    <dbReference type="NCBI Taxonomy" id="882448"/>
    <lineage>
        <taxon>Bacteria</taxon>
        <taxon>Bacillati</taxon>
        <taxon>Actinomycetota</taxon>
        <taxon>Actinomycetes</taxon>
        <taxon>Streptosporangiales</taxon>
        <taxon>Streptosporangiaceae</taxon>
        <taxon>Nonomuraea</taxon>
    </lineage>
</organism>
<dbReference type="Pfam" id="PF00356">
    <property type="entry name" value="LacI"/>
    <property type="match status" value="1"/>
</dbReference>
<dbReference type="RefSeq" id="WP_221519440.1">
    <property type="nucleotide sequence ID" value="NZ_JACHMB010000001.1"/>
</dbReference>
<evidence type="ECO:0000256" key="4">
    <source>
        <dbReference type="ARBA" id="ARBA00023163"/>
    </source>
</evidence>
<dbReference type="InterPro" id="IPR000843">
    <property type="entry name" value="HTH_LacI"/>
</dbReference>
<dbReference type="PROSITE" id="PS00356">
    <property type="entry name" value="HTH_LACI_1"/>
    <property type="match status" value="1"/>
</dbReference>
<dbReference type="Pfam" id="PF13377">
    <property type="entry name" value="Peripla_BP_3"/>
    <property type="match status" value="1"/>
</dbReference>
<dbReference type="Proteomes" id="UP000579153">
    <property type="component" value="Unassembled WGS sequence"/>
</dbReference>
<dbReference type="AlphaFoldDB" id="A0A7W9G5P2"/>
<reference evidence="6 7" key="1">
    <citation type="submission" date="2020-08" db="EMBL/GenBank/DDBJ databases">
        <title>Sequencing the genomes of 1000 actinobacteria strains.</title>
        <authorList>
            <person name="Klenk H.-P."/>
        </authorList>
    </citation>
    <scope>NUCLEOTIDE SEQUENCE [LARGE SCALE GENOMIC DNA]</scope>
    <source>
        <strain evidence="6 7">DSM 45507</strain>
    </source>
</reference>
<proteinExistence type="predicted"/>
<dbReference type="InterPro" id="IPR046335">
    <property type="entry name" value="LacI/GalR-like_sensor"/>
</dbReference>
<dbReference type="EMBL" id="JACHMB010000001">
    <property type="protein sequence ID" value="MBB5777638.1"/>
    <property type="molecule type" value="Genomic_DNA"/>
</dbReference>
<evidence type="ECO:0000256" key="1">
    <source>
        <dbReference type="ARBA" id="ARBA00022491"/>
    </source>
</evidence>
<keyword evidence="1" id="KW-0678">Repressor</keyword>
<protein>
    <submittedName>
        <fullName evidence="6">LacI family transcriptional regulator</fullName>
    </submittedName>
</protein>
<name>A0A7W9G5P2_9ACTN</name>
<comment type="caution">
    <text evidence="6">The sequence shown here is derived from an EMBL/GenBank/DDBJ whole genome shotgun (WGS) entry which is preliminary data.</text>
</comment>
<dbReference type="Gene3D" id="1.10.260.40">
    <property type="entry name" value="lambda repressor-like DNA-binding domains"/>
    <property type="match status" value="1"/>
</dbReference>
<keyword evidence="7" id="KW-1185">Reference proteome</keyword>
<dbReference type="SMART" id="SM00354">
    <property type="entry name" value="HTH_LACI"/>
    <property type="match status" value="1"/>
</dbReference>
<dbReference type="SUPFAM" id="SSF47413">
    <property type="entry name" value="lambda repressor-like DNA-binding domains"/>
    <property type="match status" value="1"/>
</dbReference>
<evidence type="ECO:0000313" key="7">
    <source>
        <dbReference type="Proteomes" id="UP000579153"/>
    </source>
</evidence>
<keyword evidence="4" id="KW-0804">Transcription</keyword>
<dbReference type="PANTHER" id="PTHR30146">
    <property type="entry name" value="LACI-RELATED TRANSCRIPTIONAL REPRESSOR"/>
    <property type="match status" value="1"/>
</dbReference>
<keyword evidence="3" id="KW-0238">DNA-binding</keyword>
<evidence type="ECO:0000313" key="6">
    <source>
        <dbReference type="EMBL" id="MBB5777638.1"/>
    </source>
</evidence>
<dbReference type="PROSITE" id="PS50932">
    <property type="entry name" value="HTH_LACI_2"/>
    <property type="match status" value="1"/>
</dbReference>
<sequence length="334" mass="35723">MPSNRKGSVRLSDVAAIAGVSLSTASKVLNGTDRISEATRARVLAVAERLDFRPNALARSFALGRSRTVGVLTHRAASTFSGPVVIGAVLQLGRLQQAALVFDEDVLVHREITESIRQFQARQIDGLIVIGDGHERRSPSVTHHFTVPVTYAFAASDHPEDVVYLPDNEGAGALATRHLIERGRTRIAHLTGDPSSIAVRLRERGMLTALKEAGLRPAAPTRHGSWTEGSGVKAMQELLESGAEVDAVFCGNDHIARGVLDVCEAKGLRVPQDLAVVGVDNWEGIIVDQGVRRLTTIDLELRSLGQLAAANVLADDRTPGEHYVSPTLVLGPSS</sequence>
<evidence type="ECO:0000256" key="2">
    <source>
        <dbReference type="ARBA" id="ARBA00023015"/>
    </source>
</evidence>
<evidence type="ECO:0000256" key="3">
    <source>
        <dbReference type="ARBA" id="ARBA00023125"/>
    </source>
</evidence>
<dbReference type="Gene3D" id="3.40.50.2300">
    <property type="match status" value="2"/>
</dbReference>
<keyword evidence="2" id="KW-0805">Transcription regulation</keyword>
<dbReference type="SUPFAM" id="SSF53822">
    <property type="entry name" value="Periplasmic binding protein-like I"/>
    <property type="match status" value="1"/>
</dbReference>
<gene>
    <name evidence="6" type="ORF">HD596_004394</name>
</gene>
<accession>A0A7W9G5P2</accession>
<dbReference type="GO" id="GO:0003700">
    <property type="term" value="F:DNA-binding transcription factor activity"/>
    <property type="evidence" value="ECO:0007669"/>
    <property type="project" value="TreeGrafter"/>
</dbReference>
<feature type="domain" description="HTH lacI-type" evidence="5">
    <location>
        <begin position="9"/>
        <end position="63"/>
    </location>
</feature>
<dbReference type="InterPro" id="IPR028082">
    <property type="entry name" value="Peripla_BP_I"/>
</dbReference>
<dbReference type="GO" id="GO:0000976">
    <property type="term" value="F:transcription cis-regulatory region binding"/>
    <property type="evidence" value="ECO:0007669"/>
    <property type="project" value="TreeGrafter"/>
</dbReference>
<dbReference type="InterPro" id="IPR010982">
    <property type="entry name" value="Lambda_DNA-bd_dom_sf"/>
</dbReference>